<gene>
    <name evidence="1" type="ORF">IM532_00160</name>
</gene>
<dbReference type="EMBL" id="JADGIK010000001">
    <property type="protein sequence ID" value="MBF0595884.1"/>
    <property type="molecule type" value="Genomic_DNA"/>
</dbReference>
<accession>A0A8J7FMZ7</accession>
<sequence>MMRYYNINNIHSLQGVEIEGNSLWYFNHHQNLMVLENNNSITSKPTQIFQRAR</sequence>
<keyword evidence="2" id="KW-1185">Reference proteome</keyword>
<dbReference type="RefSeq" id="WP_194181419.1">
    <property type="nucleotide sequence ID" value="NZ_JADGIK010000001.1"/>
</dbReference>
<proteinExistence type="predicted"/>
<reference evidence="1" key="1">
    <citation type="submission" date="2020-10" db="EMBL/GenBank/DDBJ databases">
        <authorList>
            <person name="Lu T."/>
            <person name="Wang Q."/>
            <person name="Han X."/>
        </authorList>
    </citation>
    <scope>NUCLEOTIDE SEQUENCE</scope>
    <source>
        <strain evidence="1">WQ 117</strain>
    </source>
</reference>
<dbReference type="Proteomes" id="UP000608754">
    <property type="component" value="Unassembled WGS sequence"/>
</dbReference>
<evidence type="ECO:0000313" key="2">
    <source>
        <dbReference type="Proteomes" id="UP000608754"/>
    </source>
</evidence>
<dbReference type="AlphaFoldDB" id="A0A8J7FMZ7"/>
<organism evidence="1 2">
    <name type="scientific">Faecalibacter rhinopitheci</name>
    <dbReference type="NCBI Taxonomy" id="2779678"/>
    <lineage>
        <taxon>Bacteria</taxon>
        <taxon>Pseudomonadati</taxon>
        <taxon>Bacteroidota</taxon>
        <taxon>Flavobacteriia</taxon>
        <taxon>Flavobacteriales</taxon>
        <taxon>Weeksellaceae</taxon>
        <taxon>Faecalibacter</taxon>
    </lineage>
</organism>
<protein>
    <submittedName>
        <fullName evidence="1">Uncharacterized protein</fullName>
    </submittedName>
</protein>
<comment type="caution">
    <text evidence="1">The sequence shown here is derived from an EMBL/GenBank/DDBJ whole genome shotgun (WGS) entry which is preliminary data.</text>
</comment>
<name>A0A8J7FMZ7_9FLAO</name>
<evidence type="ECO:0000313" key="1">
    <source>
        <dbReference type="EMBL" id="MBF0595884.1"/>
    </source>
</evidence>